<name>A0ACB8BNV3_9AGAM</name>
<gene>
    <name evidence="1" type="ORF">BV22DRAFT_1032046</name>
</gene>
<keyword evidence="2" id="KW-1185">Reference proteome</keyword>
<evidence type="ECO:0000313" key="1">
    <source>
        <dbReference type="EMBL" id="KAH7927172.1"/>
    </source>
</evidence>
<protein>
    <submittedName>
        <fullName evidence="1">Uncharacterized protein</fullName>
    </submittedName>
</protein>
<reference evidence="1" key="1">
    <citation type="journal article" date="2021" name="New Phytol.">
        <title>Evolutionary innovations through gain and loss of genes in the ectomycorrhizal Boletales.</title>
        <authorList>
            <person name="Wu G."/>
            <person name="Miyauchi S."/>
            <person name="Morin E."/>
            <person name="Kuo A."/>
            <person name="Drula E."/>
            <person name="Varga T."/>
            <person name="Kohler A."/>
            <person name="Feng B."/>
            <person name="Cao Y."/>
            <person name="Lipzen A."/>
            <person name="Daum C."/>
            <person name="Hundley H."/>
            <person name="Pangilinan J."/>
            <person name="Johnson J."/>
            <person name="Barry K."/>
            <person name="LaButti K."/>
            <person name="Ng V."/>
            <person name="Ahrendt S."/>
            <person name="Min B."/>
            <person name="Choi I.G."/>
            <person name="Park H."/>
            <person name="Plett J.M."/>
            <person name="Magnuson J."/>
            <person name="Spatafora J.W."/>
            <person name="Nagy L.G."/>
            <person name="Henrissat B."/>
            <person name="Grigoriev I.V."/>
            <person name="Yang Z.L."/>
            <person name="Xu J."/>
            <person name="Martin F.M."/>
        </authorList>
    </citation>
    <scope>NUCLEOTIDE SEQUENCE</scope>
    <source>
        <strain evidence="1">KUC20120723A-06</strain>
    </source>
</reference>
<proteinExistence type="predicted"/>
<sequence length="207" mass="23209">MVRGTGKFKLKRGGGRNFSKHLVIDENGTAVSTDKRWARKKDGDEDDEDEDDEEEEEEEDEEEEEEEEEAPAGGSAQPELTRAERRELKKKQGAKKAKDAAGSDGSDEDEDLINPNHVEKKLKISDLGAPKELSRREREAKEKQDAKDRYWKLHLAGKTDEAKSDLARLQKIRAEREAAQAKRKAEADAKTAEIEAKKKAAAAGKRV</sequence>
<dbReference type="EMBL" id="MU266370">
    <property type="protein sequence ID" value="KAH7927172.1"/>
    <property type="molecule type" value="Genomic_DNA"/>
</dbReference>
<dbReference type="Proteomes" id="UP000790709">
    <property type="component" value="Unassembled WGS sequence"/>
</dbReference>
<comment type="caution">
    <text evidence="1">The sequence shown here is derived from an EMBL/GenBank/DDBJ whole genome shotgun (WGS) entry which is preliminary data.</text>
</comment>
<evidence type="ECO:0000313" key="2">
    <source>
        <dbReference type="Proteomes" id="UP000790709"/>
    </source>
</evidence>
<organism evidence="1 2">
    <name type="scientific">Leucogyrophana mollusca</name>
    <dbReference type="NCBI Taxonomy" id="85980"/>
    <lineage>
        <taxon>Eukaryota</taxon>
        <taxon>Fungi</taxon>
        <taxon>Dikarya</taxon>
        <taxon>Basidiomycota</taxon>
        <taxon>Agaricomycotina</taxon>
        <taxon>Agaricomycetes</taxon>
        <taxon>Agaricomycetidae</taxon>
        <taxon>Boletales</taxon>
        <taxon>Boletales incertae sedis</taxon>
        <taxon>Leucogyrophana</taxon>
    </lineage>
</organism>
<accession>A0ACB8BNV3</accession>